<evidence type="ECO:0000313" key="1">
    <source>
        <dbReference type="EMBL" id="MCQ5063256.1"/>
    </source>
</evidence>
<dbReference type="RefSeq" id="WP_256179993.1">
    <property type="nucleotide sequence ID" value="NZ_JANGBO010000068.1"/>
</dbReference>
<dbReference type="EMBL" id="JANGBO010000068">
    <property type="protein sequence ID" value="MCQ5063256.1"/>
    <property type="molecule type" value="Genomic_DNA"/>
</dbReference>
<protein>
    <submittedName>
        <fullName evidence="1">Uncharacterized protein</fullName>
    </submittedName>
</protein>
<dbReference type="Gene3D" id="1.20.1270.90">
    <property type="entry name" value="AF1782-like"/>
    <property type="match status" value="1"/>
</dbReference>
<proteinExistence type="predicted"/>
<gene>
    <name evidence="1" type="ORF">NE542_15770</name>
</gene>
<name>A0AAP2XQR1_9FIRM</name>
<evidence type="ECO:0000313" key="2">
    <source>
        <dbReference type="Proteomes" id="UP001204814"/>
    </source>
</evidence>
<dbReference type="Pfam" id="PF07554">
    <property type="entry name" value="FIVAR"/>
    <property type="match status" value="2"/>
</dbReference>
<accession>A0AAP2XQR1</accession>
<organism evidence="1 2">
    <name type="scientific">Faecalibacillus intestinalis</name>
    <dbReference type="NCBI Taxonomy" id="1982626"/>
    <lineage>
        <taxon>Bacteria</taxon>
        <taxon>Bacillati</taxon>
        <taxon>Bacillota</taxon>
        <taxon>Erysipelotrichia</taxon>
        <taxon>Erysipelotrichales</taxon>
        <taxon>Coprobacillaceae</taxon>
        <taxon>Faecalibacillus</taxon>
    </lineage>
</organism>
<dbReference type="Gene3D" id="1.20.1270.70">
    <property type="entry name" value="Designed single chain three-helix bundle"/>
    <property type="match status" value="1"/>
</dbReference>
<sequence length="97" mass="10985">KDALDEANKVVADEKVTQEQVNKAYDDLDKAIKGLIDDPIAADKTELLKIMETTKELVEKDYTPESWKVLKDSLDEDNKVVADDKVTQEQVNKAYDD</sequence>
<feature type="non-terminal residue" evidence="1">
    <location>
        <position position="97"/>
    </location>
</feature>
<dbReference type="AlphaFoldDB" id="A0AAP2XQR1"/>
<feature type="non-terminal residue" evidence="1">
    <location>
        <position position="1"/>
    </location>
</feature>
<reference evidence="1" key="1">
    <citation type="submission" date="2022-06" db="EMBL/GenBank/DDBJ databases">
        <title>Isolation of gut microbiota from human fecal samples.</title>
        <authorList>
            <person name="Pamer E.G."/>
            <person name="Barat B."/>
            <person name="Waligurski E."/>
            <person name="Medina S."/>
            <person name="Paddock L."/>
            <person name="Mostad J."/>
        </authorList>
    </citation>
    <scope>NUCLEOTIDE SEQUENCE</scope>
    <source>
        <strain evidence="1">DFI.6.24</strain>
    </source>
</reference>
<dbReference type="Proteomes" id="UP001204814">
    <property type="component" value="Unassembled WGS sequence"/>
</dbReference>
<comment type="caution">
    <text evidence="1">The sequence shown here is derived from an EMBL/GenBank/DDBJ whole genome shotgun (WGS) entry which is preliminary data.</text>
</comment>